<gene>
    <name evidence="1" type="ORF">GIB67_017279</name>
</gene>
<evidence type="ECO:0000313" key="1">
    <source>
        <dbReference type="EMBL" id="KAF6161641.1"/>
    </source>
</evidence>
<keyword evidence="2" id="KW-1185">Reference proteome</keyword>
<dbReference type="Proteomes" id="UP000541444">
    <property type="component" value="Unassembled WGS sequence"/>
</dbReference>
<protein>
    <submittedName>
        <fullName evidence="1">Uncharacterized protein</fullName>
    </submittedName>
</protein>
<comment type="caution">
    <text evidence="1">The sequence shown here is derived from an EMBL/GenBank/DDBJ whole genome shotgun (WGS) entry which is preliminary data.</text>
</comment>
<dbReference type="EMBL" id="JACGCM010001123">
    <property type="protein sequence ID" value="KAF6161641.1"/>
    <property type="molecule type" value="Genomic_DNA"/>
</dbReference>
<reference evidence="1 2" key="1">
    <citation type="journal article" date="2020" name="IScience">
        <title>Genome Sequencing of the Endangered Kingdonia uniflora (Circaeasteraceae, Ranunculales) Reveals Potential Mechanisms of Evolutionary Specialization.</title>
        <authorList>
            <person name="Sun Y."/>
            <person name="Deng T."/>
            <person name="Zhang A."/>
            <person name="Moore M.J."/>
            <person name="Landis J.B."/>
            <person name="Lin N."/>
            <person name="Zhang H."/>
            <person name="Zhang X."/>
            <person name="Huang J."/>
            <person name="Zhang X."/>
            <person name="Sun H."/>
            <person name="Wang H."/>
        </authorList>
    </citation>
    <scope>NUCLEOTIDE SEQUENCE [LARGE SCALE GENOMIC DNA]</scope>
    <source>
        <strain evidence="1">TB1705</strain>
        <tissue evidence="1">Leaf</tissue>
    </source>
</reference>
<accession>A0A7J7N352</accession>
<dbReference type="AlphaFoldDB" id="A0A7J7N352"/>
<sequence>MGSVMKVRDILKQTVSKHTSSIPKKAKRLSSGPIPNINTLLQQIKSPVFKLFVGGIIQSGQNKITNILSLKMELMEKTRCIEKSKSRTSPISFLMGRKLSG</sequence>
<organism evidence="1 2">
    <name type="scientific">Kingdonia uniflora</name>
    <dbReference type="NCBI Taxonomy" id="39325"/>
    <lineage>
        <taxon>Eukaryota</taxon>
        <taxon>Viridiplantae</taxon>
        <taxon>Streptophyta</taxon>
        <taxon>Embryophyta</taxon>
        <taxon>Tracheophyta</taxon>
        <taxon>Spermatophyta</taxon>
        <taxon>Magnoliopsida</taxon>
        <taxon>Ranunculales</taxon>
        <taxon>Circaeasteraceae</taxon>
        <taxon>Kingdonia</taxon>
    </lineage>
</organism>
<proteinExistence type="predicted"/>
<evidence type="ECO:0000313" key="2">
    <source>
        <dbReference type="Proteomes" id="UP000541444"/>
    </source>
</evidence>
<name>A0A7J7N352_9MAGN</name>